<dbReference type="PANTHER" id="PTHR47396">
    <property type="entry name" value="TYPE I RESTRICTION ENZYME ECOKI R PROTEIN"/>
    <property type="match status" value="1"/>
</dbReference>
<protein>
    <submittedName>
        <fullName evidence="3">Superfamily II DNA or RNA helicase</fullName>
    </submittedName>
</protein>
<dbReference type="InterPro" id="IPR058403">
    <property type="entry name" value="DUF8090"/>
</dbReference>
<comment type="caution">
    <text evidence="3">The sequence shown here is derived from an EMBL/GenBank/DDBJ whole genome shotgun (WGS) entry which is preliminary data.</text>
</comment>
<dbReference type="SMART" id="SM00490">
    <property type="entry name" value="HELICc"/>
    <property type="match status" value="1"/>
</dbReference>
<evidence type="ECO:0000313" key="4">
    <source>
        <dbReference type="Proteomes" id="UP000539953"/>
    </source>
</evidence>
<dbReference type="InterPro" id="IPR001650">
    <property type="entry name" value="Helicase_C-like"/>
</dbReference>
<dbReference type="Proteomes" id="UP000539953">
    <property type="component" value="Unassembled WGS sequence"/>
</dbReference>
<proteinExistence type="predicted"/>
<feature type="domain" description="Helicase ATP-binding" evidence="1">
    <location>
        <begin position="204"/>
        <end position="355"/>
    </location>
</feature>
<organism evidence="3 4">
    <name type="scientific">Catenisphaera adipataccumulans</name>
    <dbReference type="NCBI Taxonomy" id="700500"/>
    <lineage>
        <taxon>Bacteria</taxon>
        <taxon>Bacillati</taxon>
        <taxon>Bacillota</taxon>
        <taxon>Erysipelotrichia</taxon>
        <taxon>Erysipelotrichales</taxon>
        <taxon>Erysipelotrichaceae</taxon>
        <taxon>Catenisphaera</taxon>
    </lineage>
</organism>
<dbReference type="InterPro" id="IPR050742">
    <property type="entry name" value="Helicase_Restrict-Modif_Enz"/>
</dbReference>
<feature type="domain" description="Helicase C-terminal" evidence="2">
    <location>
        <begin position="404"/>
        <end position="560"/>
    </location>
</feature>
<dbReference type="CDD" id="cd18799">
    <property type="entry name" value="SF2_C_EcoAI-like"/>
    <property type="match status" value="1"/>
</dbReference>
<dbReference type="InterPro" id="IPR027417">
    <property type="entry name" value="P-loop_NTPase"/>
</dbReference>
<dbReference type="Pfam" id="PF00271">
    <property type="entry name" value="Helicase_C"/>
    <property type="match status" value="1"/>
</dbReference>
<evidence type="ECO:0000313" key="3">
    <source>
        <dbReference type="EMBL" id="MBB5182351.1"/>
    </source>
</evidence>
<dbReference type="Pfam" id="PF13091">
    <property type="entry name" value="PLDc_2"/>
    <property type="match status" value="1"/>
</dbReference>
<dbReference type="CDD" id="cd18032">
    <property type="entry name" value="DEXHc_RE_I_III_res"/>
    <property type="match status" value="1"/>
</dbReference>
<dbReference type="Pfam" id="PF11907">
    <property type="entry name" value="DUF3427"/>
    <property type="match status" value="1"/>
</dbReference>
<dbReference type="InterPro" id="IPR014001">
    <property type="entry name" value="Helicase_ATP-bd"/>
</dbReference>
<dbReference type="GO" id="GO:0005524">
    <property type="term" value="F:ATP binding"/>
    <property type="evidence" value="ECO:0007669"/>
    <property type="project" value="InterPro"/>
</dbReference>
<keyword evidence="3" id="KW-0547">Nucleotide-binding</keyword>
<dbReference type="InterPro" id="IPR006935">
    <property type="entry name" value="Helicase/UvrB_N"/>
</dbReference>
<dbReference type="GO" id="GO:0004386">
    <property type="term" value="F:helicase activity"/>
    <property type="evidence" value="ECO:0007669"/>
    <property type="project" value="UniProtKB-KW"/>
</dbReference>
<dbReference type="GO" id="GO:0016787">
    <property type="term" value="F:hydrolase activity"/>
    <property type="evidence" value="ECO:0007669"/>
    <property type="project" value="InterPro"/>
</dbReference>
<sequence>MESIFVSNDPRRGQKVLSVLENELSRCTAFEMSVAFITLGGITPLLQTLKELQENGIQGRILTTDYLHFSDPAALDKLDAMDNVELRMYRCQDSVGFHTKGYLFRNGLSMHILIGSSNLTQSALTRNKEWNTEVLTIGESEYAKSVEDEFHTYWEAKQTQPYAAVRTEYRQEYYEQKRTAPKPAPVKRLVPNTMQKGLIHQILKAKQRHEHKGLLISATGTGKTYAAAFAMQELNVKHVLFLVHREQIARQAMASFQNVFKNTRTFGLLSGHEKNFSAEYLFSTMQTMAQKDIRSRFDPAAFDVIIIDEVHRAGAPSYQTIMNYFTPAYWLGMSASPERTDGFDIYQLFDHHILYEIRLQQALEEDFLCPFHYFGIRDLELDGRTIDDTSTFAALTDDLRVDYILKQAAYYGYSGARVKGLIFCRTVAEAKALSAKFNARGLRTEALSGEDPQEYRETCIRRLTQEELEDHLDYLFSVDIFNEGVDIPEINQVILLRPTQSVVIFVQQLGRGLRKAKGKEFVVVIDFIGNYKNNFMIPMALSGDRSYNKDTVRHYLQEGSRIIPGSSTLHFDPITRQRIYESIDMANFNDLRLIKEAYQQLRFKLGRIPDLKDFDIYGAIDPIRIFDQNSLGSYHCFLKKYEKAYKTRFTPLQEHILEFLSRKFGAGKRPHELILVKYALAGSNQLIRDTFHRLRDQYQIETDDRTRINLVNLMTNNFASGSAKNRYADCILIQECGSDYCASDAFAQALNDPSFRQEVSDLVEFGLHRCRQKYAERYENTSFCLYAKYTYEDVCRLLEWEKNQVPLNIGGYKYDERTKTYPVFINYDKEDDIAATIKYADRLLAPDRLLALSKSNRTEASEDVQIALHAKKLGVQMDLFIRKNKNDANTAKEFYYMGKIQATGHCHEIMMPGTDAKAVEIEYKLKTPIQDDLYDYIVNR</sequence>
<dbReference type="PROSITE" id="PS51194">
    <property type="entry name" value="HELICASE_CTER"/>
    <property type="match status" value="1"/>
</dbReference>
<dbReference type="AlphaFoldDB" id="A0A7W8FVL9"/>
<dbReference type="SUPFAM" id="SSF56024">
    <property type="entry name" value="Phospholipase D/nuclease"/>
    <property type="match status" value="1"/>
</dbReference>
<keyword evidence="3" id="KW-0067">ATP-binding</keyword>
<dbReference type="GO" id="GO:0003677">
    <property type="term" value="F:DNA binding"/>
    <property type="evidence" value="ECO:0007669"/>
    <property type="project" value="InterPro"/>
</dbReference>
<dbReference type="Pfam" id="PF26350">
    <property type="entry name" value="DUF8090"/>
    <property type="match status" value="1"/>
</dbReference>
<dbReference type="EMBL" id="JACHHK010000001">
    <property type="protein sequence ID" value="MBB5182351.1"/>
    <property type="molecule type" value="Genomic_DNA"/>
</dbReference>
<dbReference type="InterPro" id="IPR021835">
    <property type="entry name" value="DUF3427"/>
</dbReference>
<dbReference type="CDD" id="cd09204">
    <property type="entry name" value="PLDc_N_DEXD_b2"/>
    <property type="match status" value="1"/>
</dbReference>
<dbReference type="Gene3D" id="3.40.50.300">
    <property type="entry name" value="P-loop containing nucleotide triphosphate hydrolases"/>
    <property type="match status" value="2"/>
</dbReference>
<evidence type="ECO:0000259" key="2">
    <source>
        <dbReference type="PROSITE" id="PS51194"/>
    </source>
</evidence>
<keyword evidence="3" id="KW-0378">Hydrolase</keyword>
<reference evidence="3 4" key="1">
    <citation type="submission" date="2020-08" db="EMBL/GenBank/DDBJ databases">
        <title>Genomic Encyclopedia of Type Strains, Phase IV (KMG-IV): sequencing the most valuable type-strain genomes for metagenomic binning, comparative biology and taxonomic classification.</title>
        <authorList>
            <person name="Goeker M."/>
        </authorList>
    </citation>
    <scope>NUCLEOTIDE SEQUENCE [LARGE SCALE GENOMIC DNA]</scope>
    <source>
        <strain evidence="3 4">DSM 25799</strain>
    </source>
</reference>
<dbReference type="GO" id="GO:0005829">
    <property type="term" value="C:cytosol"/>
    <property type="evidence" value="ECO:0007669"/>
    <property type="project" value="TreeGrafter"/>
</dbReference>
<dbReference type="SUPFAM" id="SSF52540">
    <property type="entry name" value="P-loop containing nucleoside triphosphate hydrolases"/>
    <property type="match status" value="1"/>
</dbReference>
<dbReference type="Gene3D" id="3.30.870.10">
    <property type="entry name" value="Endonuclease Chain A"/>
    <property type="match status" value="1"/>
</dbReference>
<keyword evidence="4" id="KW-1185">Reference proteome</keyword>
<dbReference type="RefSeq" id="WP_183326939.1">
    <property type="nucleotide sequence ID" value="NZ_JACHHK010000001.1"/>
</dbReference>
<dbReference type="Pfam" id="PF04851">
    <property type="entry name" value="ResIII"/>
    <property type="match status" value="1"/>
</dbReference>
<evidence type="ECO:0000259" key="1">
    <source>
        <dbReference type="PROSITE" id="PS51192"/>
    </source>
</evidence>
<dbReference type="SMART" id="SM00487">
    <property type="entry name" value="DEXDc"/>
    <property type="match status" value="1"/>
</dbReference>
<keyword evidence="3" id="KW-0347">Helicase</keyword>
<dbReference type="PROSITE" id="PS51192">
    <property type="entry name" value="HELICASE_ATP_BIND_1"/>
    <property type="match status" value="1"/>
</dbReference>
<name>A0A7W8FVL9_9FIRM</name>
<accession>A0A7W8FVL9</accession>
<gene>
    <name evidence="3" type="ORF">HNQ47_000354</name>
</gene>
<dbReference type="InterPro" id="IPR025202">
    <property type="entry name" value="PLD-like_dom"/>
</dbReference>
<dbReference type="PANTHER" id="PTHR47396:SF1">
    <property type="entry name" value="ATP-DEPENDENT HELICASE IRC3-RELATED"/>
    <property type="match status" value="1"/>
</dbReference>